<sequence length="62" mass="6910">VAYLDDSPIAGEGTLAIAESSVTWISCREGRFFSHRIPRSRAKRLQAIDENINYIGSPFIVN</sequence>
<name>A0AAN4Z079_9BILA</name>
<reference evidence="2" key="1">
    <citation type="submission" date="2022-10" db="EMBL/GenBank/DDBJ databases">
        <title>Genome assembly of Pristionchus species.</title>
        <authorList>
            <person name="Yoshida K."/>
            <person name="Sommer R.J."/>
        </authorList>
    </citation>
    <scope>NUCLEOTIDE SEQUENCE [LARGE SCALE GENOMIC DNA]</scope>
    <source>
        <strain evidence="2">RS5460</strain>
    </source>
</reference>
<protein>
    <submittedName>
        <fullName evidence="1">Uncharacterized protein</fullName>
    </submittedName>
</protein>
<proteinExistence type="predicted"/>
<accession>A0AAN4Z079</accession>
<evidence type="ECO:0000313" key="2">
    <source>
        <dbReference type="Proteomes" id="UP001328107"/>
    </source>
</evidence>
<organism evidence="1 2">
    <name type="scientific">Pristionchus mayeri</name>
    <dbReference type="NCBI Taxonomy" id="1317129"/>
    <lineage>
        <taxon>Eukaryota</taxon>
        <taxon>Metazoa</taxon>
        <taxon>Ecdysozoa</taxon>
        <taxon>Nematoda</taxon>
        <taxon>Chromadorea</taxon>
        <taxon>Rhabditida</taxon>
        <taxon>Rhabditina</taxon>
        <taxon>Diplogasteromorpha</taxon>
        <taxon>Diplogasteroidea</taxon>
        <taxon>Neodiplogasteridae</taxon>
        <taxon>Pristionchus</taxon>
    </lineage>
</organism>
<dbReference type="EMBL" id="BTRK01000001">
    <property type="protein sequence ID" value="GMR31019.1"/>
    <property type="molecule type" value="Genomic_DNA"/>
</dbReference>
<keyword evidence="2" id="KW-1185">Reference proteome</keyword>
<evidence type="ECO:0000313" key="1">
    <source>
        <dbReference type="EMBL" id="GMR31019.1"/>
    </source>
</evidence>
<feature type="non-terminal residue" evidence="1">
    <location>
        <position position="62"/>
    </location>
</feature>
<feature type="non-terminal residue" evidence="1">
    <location>
        <position position="1"/>
    </location>
</feature>
<gene>
    <name evidence="1" type="ORF">PMAYCL1PPCAC_01214</name>
</gene>
<dbReference type="AlphaFoldDB" id="A0AAN4Z079"/>
<comment type="caution">
    <text evidence="1">The sequence shown here is derived from an EMBL/GenBank/DDBJ whole genome shotgun (WGS) entry which is preliminary data.</text>
</comment>
<dbReference type="Proteomes" id="UP001328107">
    <property type="component" value="Unassembled WGS sequence"/>
</dbReference>